<dbReference type="FunFam" id="3.40.50.720:FF:000121">
    <property type="entry name" value="Prostaglandin reductase 2"/>
    <property type="match status" value="1"/>
</dbReference>
<name>A0A9X1YJV8_9BURK</name>
<dbReference type="InterPro" id="IPR045010">
    <property type="entry name" value="MDR_fam"/>
</dbReference>
<dbReference type="GO" id="GO:0016628">
    <property type="term" value="F:oxidoreductase activity, acting on the CH-CH group of donors, NAD or NADP as acceptor"/>
    <property type="evidence" value="ECO:0007669"/>
    <property type="project" value="InterPro"/>
</dbReference>
<evidence type="ECO:0000313" key="3">
    <source>
        <dbReference type="EMBL" id="MCK9686158.1"/>
    </source>
</evidence>
<proteinExistence type="predicted"/>
<dbReference type="SUPFAM" id="SSF51735">
    <property type="entry name" value="NAD(P)-binding Rossmann-fold domains"/>
    <property type="match status" value="1"/>
</dbReference>
<dbReference type="InterPro" id="IPR020843">
    <property type="entry name" value="ER"/>
</dbReference>
<evidence type="ECO:0000259" key="2">
    <source>
        <dbReference type="SMART" id="SM00829"/>
    </source>
</evidence>
<dbReference type="Proteomes" id="UP001139353">
    <property type="component" value="Unassembled WGS sequence"/>
</dbReference>
<sequence>MSTPFVPASTAEIHRRWLYRRHPAGVVGPEHYELVEAPLSLELSDGEALVRMRYVSVDPYMRINQSLKPTYNELPHALDTVQTAGAVGQVVASKSAAFAPGDWVEGMMGWQTHARVHQGALRKLDPALAPVSTALGVLGMPGRTAWFGLTESGRPHAGEVVVVSGAAGAVGSLVAQFAKRHGCRVLGIAGGAAKCDWLTGTLGLDWALDYKAFESADALSAAIKQRTGGVDVYFDNVGGWITDAIIPIINRRARIVICGTISQYSGGLDVPELGPRFLHHMLYQRATIQGMLARDYLHRMDEMIRITGPWVQRGEIVFEETVVHGFDKLPATLNQLFTGDHRGKLLVEV</sequence>
<accession>A0A9X1YJV8</accession>
<feature type="domain" description="Enoyl reductase (ER)" evidence="2">
    <location>
        <begin position="28"/>
        <end position="347"/>
    </location>
</feature>
<dbReference type="SMART" id="SM00829">
    <property type="entry name" value="PKS_ER"/>
    <property type="match status" value="1"/>
</dbReference>
<dbReference type="PANTHER" id="PTHR43205:SF7">
    <property type="entry name" value="PROSTAGLANDIN REDUCTASE 1"/>
    <property type="match status" value="1"/>
</dbReference>
<dbReference type="CDD" id="cd05288">
    <property type="entry name" value="PGDH"/>
    <property type="match status" value="1"/>
</dbReference>
<dbReference type="InterPro" id="IPR011032">
    <property type="entry name" value="GroES-like_sf"/>
</dbReference>
<keyword evidence="4" id="KW-1185">Reference proteome</keyword>
<keyword evidence="1" id="KW-0560">Oxidoreductase</keyword>
<dbReference type="Gene3D" id="3.40.50.720">
    <property type="entry name" value="NAD(P)-binding Rossmann-like Domain"/>
    <property type="match status" value="1"/>
</dbReference>
<dbReference type="Gene3D" id="3.90.180.10">
    <property type="entry name" value="Medium-chain alcohol dehydrogenases, catalytic domain"/>
    <property type="match status" value="1"/>
</dbReference>
<dbReference type="PANTHER" id="PTHR43205">
    <property type="entry name" value="PROSTAGLANDIN REDUCTASE"/>
    <property type="match status" value="1"/>
</dbReference>
<dbReference type="AlphaFoldDB" id="A0A9X1YJV8"/>
<dbReference type="InterPro" id="IPR036291">
    <property type="entry name" value="NAD(P)-bd_dom_sf"/>
</dbReference>
<dbReference type="Pfam" id="PF00107">
    <property type="entry name" value="ADH_zinc_N"/>
    <property type="match status" value="1"/>
</dbReference>
<dbReference type="Pfam" id="PF16884">
    <property type="entry name" value="ADH_N_2"/>
    <property type="match status" value="1"/>
</dbReference>
<dbReference type="EMBL" id="JAJLJH010000002">
    <property type="protein sequence ID" value="MCK9686158.1"/>
    <property type="molecule type" value="Genomic_DNA"/>
</dbReference>
<reference evidence="3" key="1">
    <citation type="submission" date="2021-11" db="EMBL/GenBank/DDBJ databases">
        <title>BS-T2-15 a new species belonging to the Comamonadaceae family isolated from the soil of a French oak forest.</title>
        <authorList>
            <person name="Mieszkin S."/>
            <person name="Alain K."/>
        </authorList>
    </citation>
    <scope>NUCLEOTIDE SEQUENCE</scope>
    <source>
        <strain evidence="3">BS-T2-15</strain>
    </source>
</reference>
<dbReference type="InterPro" id="IPR041694">
    <property type="entry name" value="ADH_N_2"/>
</dbReference>
<dbReference type="RefSeq" id="WP_275682189.1">
    <property type="nucleotide sequence ID" value="NZ_JAJLJH010000002.1"/>
</dbReference>
<organism evidence="3 4">
    <name type="scientific">Scleromatobacter humisilvae</name>
    <dbReference type="NCBI Taxonomy" id="2897159"/>
    <lineage>
        <taxon>Bacteria</taxon>
        <taxon>Pseudomonadati</taxon>
        <taxon>Pseudomonadota</taxon>
        <taxon>Betaproteobacteria</taxon>
        <taxon>Burkholderiales</taxon>
        <taxon>Sphaerotilaceae</taxon>
        <taxon>Scleromatobacter</taxon>
    </lineage>
</organism>
<comment type="caution">
    <text evidence="3">The sequence shown here is derived from an EMBL/GenBank/DDBJ whole genome shotgun (WGS) entry which is preliminary data.</text>
</comment>
<gene>
    <name evidence="3" type="ORF">LPC04_10625</name>
</gene>
<evidence type="ECO:0000256" key="1">
    <source>
        <dbReference type="ARBA" id="ARBA00023002"/>
    </source>
</evidence>
<dbReference type="InterPro" id="IPR013149">
    <property type="entry name" value="ADH-like_C"/>
</dbReference>
<protein>
    <submittedName>
        <fullName evidence="3">NADP-dependent oxidoreductase</fullName>
    </submittedName>
</protein>
<dbReference type="SUPFAM" id="SSF50129">
    <property type="entry name" value="GroES-like"/>
    <property type="match status" value="1"/>
</dbReference>
<evidence type="ECO:0000313" key="4">
    <source>
        <dbReference type="Proteomes" id="UP001139353"/>
    </source>
</evidence>